<dbReference type="GeneID" id="80557469"/>
<accession>A0A5J6CD71</accession>
<proteinExistence type="predicted"/>
<reference evidence="2" key="1">
    <citation type="journal article" date="2019" name="Virus Res.">
        <title>The mycovirome of a fungal collection from the sea cucumber Holothuria polii.</title>
        <authorList>
            <person name="Nerva L."/>
            <person name="Forgia M."/>
            <person name="Ciuffo M."/>
            <person name="Chitarra W."/>
            <person name="Chiapello M."/>
            <person name="Vallino M."/>
            <person name="Varese G.C."/>
            <person name="Turina M."/>
        </authorList>
    </citation>
    <scope>NUCLEOTIDE SEQUENCE</scope>
    <source>
        <strain evidence="2">MUT2146</strain>
    </source>
</reference>
<evidence type="ECO:0000313" key="2">
    <source>
        <dbReference type="EMBL" id="QEQ12678.1"/>
    </source>
</evidence>
<dbReference type="RefSeq" id="YP_010840309.1">
    <property type="nucleotide sequence ID" value="NC_078602.1"/>
</dbReference>
<protein>
    <submittedName>
        <fullName evidence="2">Nonstructural protein 1</fullName>
    </submittedName>
</protein>
<name>A0A5J6CD71_9VIRU</name>
<dbReference type="KEGG" id="vg:80557469"/>
<sequence length="509" mass="58041">MADNIMFVFFEIEAMTQDVDKDAQTLLWTTEQGKRALMLIDGMALEKGYCYLRSIAYFCDFARLPKHVFLELALTLKSKLGEYPSAYDVLIELVYQFLDLFGNKEWASSGRAVTLVQARVNKSKVKIPFNDVENDISHLGALGERPFCECPSPVCLHGFSYNMASVLSLKRSRKWGASGFDMGEFLTQAMGTEEEDFEEVYSQLEPEPDQLSKSKNTVKDWAENQLPSPQSSPPRDDVIHKMEARMKQLELDLRKSKAQAPVERPAPLSTYAKSELVPQDSSSVISRYGKHFMDQGTVLSPRTMHSAADRDAGRTVMTVQDDLVSGFRMSEELVRAEQASIRRLSPINGLPRPFTCRRLNFLANLHTGIQRAIERRPESLQVAMFRAMRRRPELPCDELLYQVLTSTIDRSTNTYTSNAFSLPYIEVGMHITEESIAKTFDLLESEFKTKWFQEMKNISVPNFHDWYSRFSKDTMQVESSSKKIKASSDHAQERSKKQKKGSSILGFRN</sequence>
<dbReference type="Proteomes" id="UP000888020">
    <property type="component" value="Genome"/>
</dbReference>
<organism evidence="2 3">
    <name type="scientific">Penicillium roseopurpureum negative ssRNA virus 1</name>
    <dbReference type="NCBI Taxonomy" id="2485920"/>
    <lineage>
        <taxon>Viruses</taxon>
        <taxon>Riboviria</taxon>
        <taxon>Orthornavirae</taxon>
        <taxon>Negarnaviricota</taxon>
        <taxon>Polyploviricotina</taxon>
        <taxon>Bunyaviricetes</taxon>
        <taxon>Hareavirales</taxon>
        <taxon>Discoviridae</taxon>
        <taxon>Orthodiscovirus</taxon>
        <taxon>Orthodiscovirus penicillii</taxon>
    </lineage>
</organism>
<evidence type="ECO:0000256" key="1">
    <source>
        <dbReference type="SAM" id="MobiDB-lite"/>
    </source>
</evidence>
<dbReference type="EMBL" id="MN163273">
    <property type="protein sequence ID" value="QEQ12678.1"/>
    <property type="molecule type" value="Genomic_RNA"/>
</dbReference>
<feature type="region of interest" description="Disordered" evidence="1">
    <location>
        <begin position="481"/>
        <end position="509"/>
    </location>
</feature>
<evidence type="ECO:0000313" key="3">
    <source>
        <dbReference type="Proteomes" id="UP000888020"/>
    </source>
</evidence>
<feature type="compositionally biased region" description="Basic and acidic residues" evidence="1">
    <location>
        <begin position="486"/>
        <end position="495"/>
    </location>
</feature>
<keyword evidence="3" id="KW-1185">Reference proteome</keyword>